<evidence type="ECO:0000313" key="7">
    <source>
        <dbReference type="Proteomes" id="UP000250079"/>
    </source>
</evidence>
<dbReference type="Proteomes" id="UP000250079">
    <property type="component" value="Chromosome"/>
</dbReference>
<accession>A0A2Z2P523</accession>
<sequence>MDIELLRTFLEVERLRHFRKASEELFVTQAAVSSRIKLLEQTLGVSLFIRQNRQIDLTPEGHRFKRYAERLIAEWRKARHDVSLGETGAQLAVGGTIRVWDAGMQEWIHDVHRAYPELALILESHTPETLVRRLLDGQLDLGFIMEPPQIDTLNLIEVAQLELVMVTTNPDANLEEAMGQGYIWIDWGLSVALQYQRLYPDAHEPTLRIANASVALEFMLEFGGAGYLASREIADEIKDGELFLVRGAERIQRSVYAVHPVRTDRLDLITEVTGEFRYRVSLPKRPRRKKPSSA</sequence>
<keyword evidence="7" id="KW-1185">Reference proteome</keyword>
<dbReference type="KEGG" id="gai:IMCC3135_32675"/>
<proteinExistence type="inferred from homology"/>
<evidence type="ECO:0000256" key="4">
    <source>
        <dbReference type="ARBA" id="ARBA00023163"/>
    </source>
</evidence>
<protein>
    <submittedName>
        <fullName evidence="6">HTH-type transcriptional regulator CynR</fullName>
    </submittedName>
</protein>
<dbReference type="PANTHER" id="PTHR30126:SF21">
    <property type="entry name" value="TRANSCRIPTIONAL REGULATOR-RELATED"/>
    <property type="match status" value="1"/>
</dbReference>
<dbReference type="PROSITE" id="PS50931">
    <property type="entry name" value="HTH_LYSR"/>
    <property type="match status" value="1"/>
</dbReference>
<dbReference type="PANTHER" id="PTHR30126">
    <property type="entry name" value="HTH-TYPE TRANSCRIPTIONAL REGULATOR"/>
    <property type="match status" value="1"/>
</dbReference>
<keyword evidence="2" id="KW-0805">Transcription regulation</keyword>
<dbReference type="Gene3D" id="1.10.10.10">
    <property type="entry name" value="Winged helix-like DNA-binding domain superfamily/Winged helix DNA-binding domain"/>
    <property type="match status" value="1"/>
</dbReference>
<organism evidence="6 7">
    <name type="scientific">Granulosicoccus antarcticus IMCC3135</name>
    <dbReference type="NCBI Taxonomy" id="1192854"/>
    <lineage>
        <taxon>Bacteria</taxon>
        <taxon>Pseudomonadati</taxon>
        <taxon>Pseudomonadota</taxon>
        <taxon>Gammaproteobacteria</taxon>
        <taxon>Chromatiales</taxon>
        <taxon>Granulosicoccaceae</taxon>
        <taxon>Granulosicoccus</taxon>
    </lineage>
</organism>
<dbReference type="InterPro" id="IPR036388">
    <property type="entry name" value="WH-like_DNA-bd_sf"/>
</dbReference>
<dbReference type="Pfam" id="PF00126">
    <property type="entry name" value="HTH_1"/>
    <property type="match status" value="1"/>
</dbReference>
<dbReference type="FunFam" id="1.10.10.10:FF:000001">
    <property type="entry name" value="LysR family transcriptional regulator"/>
    <property type="match status" value="1"/>
</dbReference>
<dbReference type="PRINTS" id="PR00039">
    <property type="entry name" value="HTHLYSR"/>
</dbReference>
<comment type="similarity">
    <text evidence="1">Belongs to the LysR transcriptional regulatory family.</text>
</comment>
<dbReference type="OrthoDB" id="9786526at2"/>
<evidence type="ECO:0000256" key="2">
    <source>
        <dbReference type="ARBA" id="ARBA00023015"/>
    </source>
</evidence>
<dbReference type="SUPFAM" id="SSF53850">
    <property type="entry name" value="Periplasmic binding protein-like II"/>
    <property type="match status" value="1"/>
</dbReference>
<dbReference type="InterPro" id="IPR005119">
    <property type="entry name" value="LysR_subst-bd"/>
</dbReference>
<dbReference type="SUPFAM" id="SSF46785">
    <property type="entry name" value="Winged helix' DNA-binding domain"/>
    <property type="match status" value="1"/>
</dbReference>
<evidence type="ECO:0000259" key="5">
    <source>
        <dbReference type="PROSITE" id="PS50931"/>
    </source>
</evidence>
<dbReference type="EMBL" id="CP018632">
    <property type="protein sequence ID" value="ASJ76580.1"/>
    <property type="molecule type" value="Genomic_DNA"/>
</dbReference>
<keyword evidence="4" id="KW-0804">Transcription</keyword>
<gene>
    <name evidence="6" type="primary">cynR_7</name>
    <name evidence="6" type="ORF">IMCC3135_32675</name>
</gene>
<evidence type="ECO:0000256" key="1">
    <source>
        <dbReference type="ARBA" id="ARBA00009437"/>
    </source>
</evidence>
<dbReference type="RefSeq" id="WP_088921341.1">
    <property type="nucleotide sequence ID" value="NZ_CP018632.1"/>
</dbReference>
<dbReference type="Pfam" id="PF03466">
    <property type="entry name" value="LysR_substrate"/>
    <property type="match status" value="1"/>
</dbReference>
<dbReference type="GO" id="GO:0000976">
    <property type="term" value="F:transcription cis-regulatory region binding"/>
    <property type="evidence" value="ECO:0007669"/>
    <property type="project" value="TreeGrafter"/>
</dbReference>
<dbReference type="GO" id="GO:0003700">
    <property type="term" value="F:DNA-binding transcription factor activity"/>
    <property type="evidence" value="ECO:0007669"/>
    <property type="project" value="InterPro"/>
</dbReference>
<name>A0A2Z2P523_9GAMM</name>
<keyword evidence="3" id="KW-0238">DNA-binding</keyword>
<dbReference type="InterPro" id="IPR036390">
    <property type="entry name" value="WH_DNA-bd_sf"/>
</dbReference>
<evidence type="ECO:0000313" key="6">
    <source>
        <dbReference type="EMBL" id="ASJ76580.1"/>
    </source>
</evidence>
<feature type="domain" description="HTH lysR-type" evidence="5">
    <location>
        <begin position="1"/>
        <end position="58"/>
    </location>
</feature>
<reference evidence="6 7" key="1">
    <citation type="submission" date="2016-12" db="EMBL/GenBank/DDBJ databases">
        <authorList>
            <person name="Song W.-J."/>
            <person name="Kurnit D.M."/>
        </authorList>
    </citation>
    <scope>NUCLEOTIDE SEQUENCE [LARGE SCALE GENOMIC DNA]</scope>
    <source>
        <strain evidence="6 7">IMCC3135</strain>
    </source>
</reference>
<evidence type="ECO:0000256" key="3">
    <source>
        <dbReference type="ARBA" id="ARBA00023125"/>
    </source>
</evidence>
<dbReference type="Gene3D" id="3.40.190.290">
    <property type="match status" value="1"/>
</dbReference>
<dbReference type="AlphaFoldDB" id="A0A2Z2P523"/>
<dbReference type="InterPro" id="IPR000847">
    <property type="entry name" value="LysR_HTH_N"/>
</dbReference>